<dbReference type="EMBL" id="JBHUCP010000003">
    <property type="protein sequence ID" value="MFD1528757.1"/>
    <property type="molecule type" value="Genomic_DNA"/>
</dbReference>
<reference evidence="6" key="1">
    <citation type="journal article" date="2019" name="Int. J. Syst. Evol. Microbiol.">
        <title>The Global Catalogue of Microorganisms (GCM) 10K type strain sequencing project: providing services to taxonomists for standard genome sequencing and annotation.</title>
        <authorList>
            <consortium name="The Broad Institute Genomics Platform"/>
            <consortium name="The Broad Institute Genome Sequencing Center for Infectious Disease"/>
            <person name="Wu L."/>
            <person name="Ma J."/>
        </authorList>
    </citation>
    <scope>NUCLEOTIDE SEQUENCE [LARGE SCALE GENOMIC DNA]</scope>
    <source>
        <strain evidence="6">JCM 12165</strain>
    </source>
</reference>
<protein>
    <submittedName>
        <fullName evidence="5">ATP-binding cassette domain-containing protein</fullName>
    </submittedName>
</protein>
<dbReference type="Gene3D" id="3.40.50.300">
    <property type="entry name" value="P-loop containing nucleotide triphosphate hydrolases"/>
    <property type="match status" value="1"/>
</dbReference>
<proteinExistence type="predicted"/>
<dbReference type="PANTHER" id="PTHR19211">
    <property type="entry name" value="ATP-BINDING TRANSPORT PROTEIN-RELATED"/>
    <property type="match status" value="1"/>
</dbReference>
<dbReference type="PROSITE" id="PS50893">
    <property type="entry name" value="ABC_TRANSPORTER_2"/>
    <property type="match status" value="1"/>
</dbReference>
<feature type="domain" description="ABC transporter" evidence="4">
    <location>
        <begin position="6"/>
        <end position="220"/>
    </location>
</feature>
<name>A0ABW4FIG1_9PSEU</name>
<dbReference type="Pfam" id="PF00005">
    <property type="entry name" value="ABC_tran"/>
    <property type="match status" value="1"/>
</dbReference>
<evidence type="ECO:0000313" key="5">
    <source>
        <dbReference type="EMBL" id="MFD1528757.1"/>
    </source>
</evidence>
<dbReference type="SMART" id="SM00382">
    <property type="entry name" value="AAA"/>
    <property type="match status" value="1"/>
</dbReference>
<organism evidence="5 6">
    <name type="scientific">Pseudonocardia aurantiaca</name>
    <dbReference type="NCBI Taxonomy" id="75290"/>
    <lineage>
        <taxon>Bacteria</taxon>
        <taxon>Bacillati</taxon>
        <taxon>Actinomycetota</taxon>
        <taxon>Actinomycetes</taxon>
        <taxon>Pseudonocardiales</taxon>
        <taxon>Pseudonocardiaceae</taxon>
        <taxon>Pseudonocardia</taxon>
    </lineage>
</organism>
<dbReference type="InterPro" id="IPR027417">
    <property type="entry name" value="P-loop_NTPase"/>
</dbReference>
<dbReference type="InterPro" id="IPR003439">
    <property type="entry name" value="ABC_transporter-like_ATP-bd"/>
</dbReference>
<dbReference type="SUPFAM" id="SSF52540">
    <property type="entry name" value="P-loop containing nucleoside triphosphate hydrolases"/>
    <property type="match status" value="1"/>
</dbReference>
<dbReference type="CDD" id="cd03221">
    <property type="entry name" value="ABCF_EF-3"/>
    <property type="match status" value="1"/>
</dbReference>
<evidence type="ECO:0000256" key="3">
    <source>
        <dbReference type="ARBA" id="ARBA00022840"/>
    </source>
</evidence>
<sequence length="220" mass="22770">MPAPTIVCSGLAFAWPDGAPVLSGFDVAFGAGRTALVGANGSGKSTLLRLIAGRLTPAAGTISTAGEVGYLPQDVALDTHRTVAELLGIAEQRAALHAVEAGDPTAIPAVGDGWDVEERAAAALARFDLPTDLDRRVGTLSGGEAVLTGLAGLLMRRPAITLLDEPTNNLDLASVDCLAEALVAYRGALIVASHDWSFLQRIGITRWWTVEGGLHETAEP</sequence>
<keyword evidence="2" id="KW-0547">Nucleotide-binding</keyword>
<evidence type="ECO:0000256" key="1">
    <source>
        <dbReference type="ARBA" id="ARBA00022737"/>
    </source>
</evidence>
<dbReference type="RefSeq" id="WP_343970151.1">
    <property type="nucleotide sequence ID" value="NZ_BAAAJG010000001.1"/>
</dbReference>
<dbReference type="PANTHER" id="PTHR19211:SF6">
    <property type="entry name" value="BLL7188 PROTEIN"/>
    <property type="match status" value="1"/>
</dbReference>
<comment type="caution">
    <text evidence="5">The sequence shown here is derived from an EMBL/GenBank/DDBJ whole genome shotgun (WGS) entry which is preliminary data.</text>
</comment>
<dbReference type="InterPro" id="IPR003593">
    <property type="entry name" value="AAA+_ATPase"/>
</dbReference>
<keyword evidence="1" id="KW-0677">Repeat</keyword>
<dbReference type="InterPro" id="IPR050611">
    <property type="entry name" value="ABCF"/>
</dbReference>
<dbReference type="Proteomes" id="UP001597145">
    <property type="component" value="Unassembled WGS sequence"/>
</dbReference>
<keyword evidence="6" id="KW-1185">Reference proteome</keyword>
<dbReference type="GO" id="GO:0005524">
    <property type="term" value="F:ATP binding"/>
    <property type="evidence" value="ECO:0007669"/>
    <property type="project" value="UniProtKB-KW"/>
</dbReference>
<accession>A0ABW4FIG1</accession>
<evidence type="ECO:0000313" key="6">
    <source>
        <dbReference type="Proteomes" id="UP001597145"/>
    </source>
</evidence>
<evidence type="ECO:0000256" key="2">
    <source>
        <dbReference type="ARBA" id="ARBA00022741"/>
    </source>
</evidence>
<evidence type="ECO:0000259" key="4">
    <source>
        <dbReference type="PROSITE" id="PS50893"/>
    </source>
</evidence>
<gene>
    <name evidence="5" type="ORF">ACFSCY_04810</name>
</gene>
<keyword evidence="3 5" id="KW-0067">ATP-binding</keyword>